<accession>A0A811NFY3</accession>
<organism evidence="2 3">
    <name type="scientific">Miscanthus lutarioriparius</name>
    <dbReference type="NCBI Taxonomy" id="422564"/>
    <lineage>
        <taxon>Eukaryota</taxon>
        <taxon>Viridiplantae</taxon>
        <taxon>Streptophyta</taxon>
        <taxon>Embryophyta</taxon>
        <taxon>Tracheophyta</taxon>
        <taxon>Spermatophyta</taxon>
        <taxon>Magnoliopsida</taxon>
        <taxon>Liliopsida</taxon>
        <taxon>Poales</taxon>
        <taxon>Poaceae</taxon>
        <taxon>PACMAD clade</taxon>
        <taxon>Panicoideae</taxon>
        <taxon>Andropogonodae</taxon>
        <taxon>Andropogoneae</taxon>
        <taxon>Saccharinae</taxon>
        <taxon>Miscanthus</taxon>
    </lineage>
</organism>
<dbReference type="AlphaFoldDB" id="A0A811NFY3"/>
<dbReference type="Proteomes" id="UP000604825">
    <property type="component" value="Unassembled WGS sequence"/>
</dbReference>
<keyword evidence="3" id="KW-1185">Reference proteome</keyword>
<dbReference type="EMBL" id="CAJGYO010000004">
    <property type="protein sequence ID" value="CAD6223446.1"/>
    <property type="molecule type" value="Genomic_DNA"/>
</dbReference>
<evidence type="ECO:0000256" key="1">
    <source>
        <dbReference type="SAM" id="MobiDB-lite"/>
    </source>
</evidence>
<evidence type="ECO:0000313" key="3">
    <source>
        <dbReference type="Proteomes" id="UP000604825"/>
    </source>
</evidence>
<reference evidence="2" key="1">
    <citation type="submission" date="2020-10" db="EMBL/GenBank/DDBJ databases">
        <authorList>
            <person name="Han B."/>
            <person name="Lu T."/>
            <person name="Zhao Q."/>
            <person name="Huang X."/>
            <person name="Zhao Y."/>
        </authorList>
    </citation>
    <scope>NUCLEOTIDE SEQUENCE</scope>
</reference>
<protein>
    <submittedName>
        <fullName evidence="2">Uncharacterized protein</fullName>
    </submittedName>
</protein>
<evidence type="ECO:0000313" key="2">
    <source>
        <dbReference type="EMBL" id="CAD6223446.1"/>
    </source>
</evidence>
<feature type="region of interest" description="Disordered" evidence="1">
    <location>
        <begin position="1"/>
        <end position="42"/>
    </location>
</feature>
<comment type="caution">
    <text evidence="2">The sequence shown here is derived from an EMBL/GenBank/DDBJ whole genome shotgun (WGS) entry which is preliminary data.</text>
</comment>
<gene>
    <name evidence="2" type="ORF">NCGR_LOCUS15856</name>
</gene>
<proteinExistence type="predicted"/>
<name>A0A811NFY3_9POAL</name>
<sequence length="197" mass="21480">MPRAGDFGDWDSGWRKTPFPAQDAGGRGRASRQKLNQGCAGSGNAGTGHVLSGMGLILPQMEGAELAGVLILEELVYREENCSPADIYVPADVNHEKAKSLEKRVADLEQCLCICSSVVESKERSIDTLKRRYGNLFVDAVRMCRQFNGVLSVVAIGLDDPSPIPEEVKFFYDGLRPPKTHIEQLVAVLVTLLNHGL</sequence>